<gene>
    <name evidence="4" type="ORF">FLK61_39060</name>
</gene>
<dbReference type="PANTHER" id="PTHR43308:SF5">
    <property type="entry name" value="S-LAYER PROTEIN _ PEPTIDOGLYCAN ENDO-BETA-N-ACETYLGLUCOSAMINIDASE"/>
    <property type="match status" value="1"/>
</dbReference>
<dbReference type="AlphaFoldDB" id="A0A859FHK7"/>
<dbReference type="Proteomes" id="UP000318138">
    <property type="component" value="Chromosome"/>
</dbReference>
<dbReference type="PANTHER" id="PTHR43308">
    <property type="entry name" value="OUTER MEMBRANE PROTEIN ALPHA-RELATED"/>
    <property type="match status" value="1"/>
</dbReference>
<keyword evidence="1" id="KW-0732">Signal</keyword>
<evidence type="ECO:0000256" key="2">
    <source>
        <dbReference type="SAM" id="MobiDB-lite"/>
    </source>
</evidence>
<feature type="compositionally biased region" description="Acidic residues" evidence="2">
    <location>
        <begin position="285"/>
        <end position="303"/>
    </location>
</feature>
<feature type="domain" description="SLH" evidence="3">
    <location>
        <begin position="624"/>
        <end position="684"/>
    </location>
</feature>
<feature type="domain" description="SLH" evidence="3">
    <location>
        <begin position="556"/>
        <end position="619"/>
    </location>
</feature>
<keyword evidence="5" id="KW-1185">Reference proteome</keyword>
<dbReference type="InterPro" id="IPR001119">
    <property type="entry name" value="SLH_dom"/>
</dbReference>
<name>A0A859FHK7_9BACI</name>
<dbReference type="KEGG" id="psua:FLK61_39060"/>
<protein>
    <submittedName>
        <fullName evidence="4">S-layer homology domain-containing protein</fullName>
    </submittedName>
</protein>
<dbReference type="InterPro" id="IPR051465">
    <property type="entry name" value="Cell_Envelope_Struct_Comp"/>
</dbReference>
<sequence>MKKYPISKKAIAVAIVTTMAITPFATLAPLAGDSSTAYASEVEVAEVRSEVRELAGKVTTIYSTFRADTSTNGVQSRITFDAIRDNVRDTDLAEWQEIVNATNGEILELDGDAGELLFSARFVQGLAEIFTNSNPTSLEEDLEDFIAEFEDGFTNVFPDISIADLFVIANQLEAEFRLNKPFATDLSRNNIRAYLEARVNAVAARNDNELQAMLDILSDYGITRDGVASMFIELRDTVAPADNQTFSNTRMQQLAITLFRAAQAFEEQPPVVQPPGGGGGVPPVDPEDPEEPETPIDDEEVTVPDDTTSEERVTDPVTGQVTVITTVNAEQLAALLDGEEFDRVSFNLTPADGEYAVLRLSDDVLDVIRAANPDAIIEVATLEGSFAIPVAELDYTSVDISVNEVDFDASENQVTPVAPVVEFLVVATINGQEVEITRFNAPVERTITANDDLSNNSVVVRLNTNGTITGVATKRDGDTATFTGFTNSLYTVVENSVSYSDVPSSLWSSEVINKLSTQYILRGFSSGDFRPTGTASRAEFAAIISRGLSLTGGSTYMGQFTDIVGNEWFMGDLVAVTDYDLIRGYENNTFRGNNEVTRQEAATIIVRAMELLGYDFDLDESVSYTDFSDSADVAPYARESVTILSQAGLIEGRPGNNFAPRANISRQEVAALVERFLVKADFLD</sequence>
<feature type="domain" description="SLH" evidence="3">
    <location>
        <begin position="495"/>
        <end position="555"/>
    </location>
</feature>
<evidence type="ECO:0000313" key="5">
    <source>
        <dbReference type="Proteomes" id="UP000318138"/>
    </source>
</evidence>
<feature type="region of interest" description="Disordered" evidence="2">
    <location>
        <begin position="268"/>
        <end position="314"/>
    </location>
</feature>
<evidence type="ECO:0000256" key="1">
    <source>
        <dbReference type="ARBA" id="ARBA00022729"/>
    </source>
</evidence>
<dbReference type="PROSITE" id="PS51272">
    <property type="entry name" value="SLH"/>
    <property type="match status" value="3"/>
</dbReference>
<dbReference type="Pfam" id="PF00395">
    <property type="entry name" value="SLH"/>
    <property type="match status" value="3"/>
</dbReference>
<proteinExistence type="predicted"/>
<dbReference type="EMBL" id="CP041372">
    <property type="protein sequence ID" value="QKS72617.1"/>
    <property type="molecule type" value="Genomic_DNA"/>
</dbReference>
<evidence type="ECO:0000259" key="3">
    <source>
        <dbReference type="PROSITE" id="PS51272"/>
    </source>
</evidence>
<dbReference type="RefSeq" id="WP_176010590.1">
    <property type="nucleotide sequence ID" value="NZ_CP041372.2"/>
</dbReference>
<reference evidence="5" key="1">
    <citation type="submission" date="2019-07" db="EMBL/GenBank/DDBJ databases">
        <title>Bacillus alkalisoli sp. nov. isolated from saline soil.</title>
        <authorList>
            <person name="Sun J.-Q."/>
            <person name="Xu L."/>
        </authorList>
    </citation>
    <scope>NUCLEOTIDE SEQUENCE [LARGE SCALE GENOMIC DNA]</scope>
    <source>
        <strain evidence="5">M4U3P1</strain>
    </source>
</reference>
<accession>A0A859FHK7</accession>
<evidence type="ECO:0000313" key="4">
    <source>
        <dbReference type="EMBL" id="QKS72617.1"/>
    </source>
</evidence>
<organism evidence="4 5">
    <name type="scientific">Paenalkalicoccus suaedae</name>
    <dbReference type="NCBI Taxonomy" id="2592382"/>
    <lineage>
        <taxon>Bacteria</taxon>
        <taxon>Bacillati</taxon>
        <taxon>Bacillota</taxon>
        <taxon>Bacilli</taxon>
        <taxon>Bacillales</taxon>
        <taxon>Bacillaceae</taxon>
        <taxon>Paenalkalicoccus</taxon>
    </lineage>
</organism>